<dbReference type="GO" id="GO:0016987">
    <property type="term" value="F:sigma factor activity"/>
    <property type="evidence" value="ECO:0007669"/>
    <property type="project" value="InterPro"/>
</dbReference>
<dbReference type="GO" id="GO:0003677">
    <property type="term" value="F:DNA binding"/>
    <property type="evidence" value="ECO:0007669"/>
    <property type="project" value="InterPro"/>
</dbReference>
<dbReference type="RefSeq" id="WP_111728980.1">
    <property type="nucleotide sequence ID" value="NZ_QHKO01000002.1"/>
</dbReference>
<dbReference type="Pfam" id="PF03979">
    <property type="entry name" value="Sigma70_r1_1"/>
    <property type="match status" value="1"/>
</dbReference>
<organism evidence="3 4">
    <name type="scientific">Lujinxingia litoralis</name>
    <dbReference type="NCBI Taxonomy" id="2211119"/>
    <lineage>
        <taxon>Bacteria</taxon>
        <taxon>Deltaproteobacteria</taxon>
        <taxon>Bradymonadales</taxon>
        <taxon>Lujinxingiaceae</taxon>
        <taxon>Lujinxingia</taxon>
    </lineage>
</organism>
<reference evidence="3 4" key="1">
    <citation type="submission" date="2018-05" db="EMBL/GenBank/DDBJ databases">
        <title>Lujinxingia marina gen. nov. sp. nov., a new facultative anaerobic member of the class Deltaproteobacteria, and proposal of Lujinxingaceae fam. nov.</title>
        <authorList>
            <person name="Li C.-M."/>
        </authorList>
    </citation>
    <scope>NUCLEOTIDE SEQUENCE [LARGE SCALE GENOMIC DNA]</scope>
    <source>
        <strain evidence="3 4">B210</strain>
    </source>
</reference>
<proteinExistence type="predicted"/>
<evidence type="ECO:0000313" key="4">
    <source>
        <dbReference type="Proteomes" id="UP000249169"/>
    </source>
</evidence>
<sequence length="74" mass="8590">MTEKSEFESHPDKSAYHDNKRELLRRGRERGELTWSEILEALPREHLGEVEMEVFLFTCRQMGIEVKGAPSSLA</sequence>
<feature type="region of interest" description="Disordered" evidence="1">
    <location>
        <begin position="1"/>
        <end position="20"/>
    </location>
</feature>
<dbReference type="Proteomes" id="UP000249169">
    <property type="component" value="Unassembled WGS sequence"/>
</dbReference>
<evidence type="ECO:0000256" key="1">
    <source>
        <dbReference type="SAM" id="MobiDB-lite"/>
    </source>
</evidence>
<dbReference type="InterPro" id="IPR042189">
    <property type="entry name" value="RNA_pol_sigma_70_r1_1_sf"/>
</dbReference>
<dbReference type="EMBL" id="QHKO01000002">
    <property type="protein sequence ID" value="RAL23722.1"/>
    <property type="molecule type" value="Genomic_DNA"/>
</dbReference>
<dbReference type="Gene3D" id="1.10.220.120">
    <property type="entry name" value="Sigma-70 factor, region 1.1"/>
    <property type="match status" value="1"/>
</dbReference>
<feature type="domain" description="RNA polymerase sigma factor 70 region 1.1" evidence="2">
    <location>
        <begin position="18"/>
        <end position="67"/>
    </location>
</feature>
<keyword evidence="4" id="KW-1185">Reference proteome</keyword>
<dbReference type="OrthoDB" id="5520441at2"/>
<dbReference type="InterPro" id="IPR007127">
    <property type="entry name" value="RNA_pol_sigma_70_r1_1"/>
</dbReference>
<gene>
    <name evidence="3" type="ORF">DL240_06075</name>
</gene>
<evidence type="ECO:0000313" key="3">
    <source>
        <dbReference type="EMBL" id="RAL23722.1"/>
    </source>
</evidence>
<comment type="caution">
    <text evidence="3">The sequence shown here is derived from an EMBL/GenBank/DDBJ whole genome shotgun (WGS) entry which is preliminary data.</text>
</comment>
<evidence type="ECO:0000259" key="2">
    <source>
        <dbReference type="Pfam" id="PF03979"/>
    </source>
</evidence>
<protein>
    <recommendedName>
        <fullName evidence="2">RNA polymerase sigma factor 70 region 1.1 domain-containing protein</fullName>
    </recommendedName>
</protein>
<accession>A0A328C992</accession>
<name>A0A328C992_9DELT</name>
<dbReference type="AlphaFoldDB" id="A0A328C992"/>